<dbReference type="Pfam" id="PF00175">
    <property type="entry name" value="NAD_binding_1"/>
    <property type="match status" value="1"/>
</dbReference>
<dbReference type="InterPro" id="IPR029039">
    <property type="entry name" value="Flavoprotein-like_sf"/>
</dbReference>
<dbReference type="EC" id="1.6.2.4" evidence="12"/>
<evidence type="ECO:0000259" key="16">
    <source>
        <dbReference type="PROSITE" id="PS51384"/>
    </source>
</evidence>
<accession>A0A7S4KTH0</accession>
<dbReference type="EMBL" id="HBKR01016875">
    <property type="protein sequence ID" value="CAE2305109.1"/>
    <property type="molecule type" value="Transcribed_RNA"/>
</dbReference>
<comment type="cofactor">
    <cofactor evidence="1">
        <name>FMN</name>
        <dbReference type="ChEBI" id="CHEBI:58210"/>
    </cofactor>
</comment>
<evidence type="ECO:0000256" key="11">
    <source>
        <dbReference type="ARBA" id="ARBA00023136"/>
    </source>
</evidence>
<dbReference type="InterPro" id="IPR001094">
    <property type="entry name" value="Flavdoxin-like"/>
</dbReference>
<dbReference type="FunFam" id="1.20.990.10:FF:000001">
    <property type="entry name" value="NADPH--cytochrome P450 reductase"/>
    <property type="match status" value="1"/>
</dbReference>
<comment type="catalytic activity">
    <reaction evidence="12">
        <text>2 oxidized [cytochrome P450] + NADPH = 2 reduced [cytochrome P450] + NADP(+) + H(+)</text>
        <dbReference type="Rhea" id="RHEA:24040"/>
        <dbReference type="Rhea" id="RHEA-COMP:14627"/>
        <dbReference type="Rhea" id="RHEA-COMP:14628"/>
        <dbReference type="ChEBI" id="CHEBI:15378"/>
        <dbReference type="ChEBI" id="CHEBI:55376"/>
        <dbReference type="ChEBI" id="CHEBI:57783"/>
        <dbReference type="ChEBI" id="CHEBI:58349"/>
        <dbReference type="ChEBI" id="CHEBI:60344"/>
        <dbReference type="EC" id="1.6.2.4"/>
    </reaction>
</comment>
<dbReference type="GO" id="GO:0010181">
    <property type="term" value="F:FMN binding"/>
    <property type="evidence" value="ECO:0007669"/>
    <property type="project" value="InterPro"/>
</dbReference>
<feature type="domain" description="FAD-binding FR-type" evidence="16">
    <location>
        <begin position="283"/>
        <end position="524"/>
    </location>
</feature>
<evidence type="ECO:0000256" key="5">
    <source>
        <dbReference type="ARBA" id="ARBA00022692"/>
    </source>
</evidence>
<dbReference type="InterPro" id="IPR039261">
    <property type="entry name" value="FNR_nucleotide-bd"/>
</dbReference>
<evidence type="ECO:0000256" key="14">
    <source>
        <dbReference type="SAM" id="Phobius"/>
    </source>
</evidence>
<evidence type="ECO:0000256" key="12">
    <source>
        <dbReference type="PIRNR" id="PIRNR000208"/>
    </source>
</evidence>
<dbReference type="GO" id="GO:0005829">
    <property type="term" value="C:cytosol"/>
    <property type="evidence" value="ECO:0007669"/>
    <property type="project" value="TreeGrafter"/>
</dbReference>
<dbReference type="Gene3D" id="1.20.990.10">
    <property type="entry name" value="NADPH-cytochrome p450 Reductase, Chain A, domain 3"/>
    <property type="match status" value="1"/>
</dbReference>
<dbReference type="PANTHER" id="PTHR19384:SF17">
    <property type="entry name" value="NADPH--CYTOCHROME P450 REDUCTASE"/>
    <property type="match status" value="1"/>
</dbReference>
<evidence type="ECO:0000313" key="17">
    <source>
        <dbReference type="EMBL" id="CAE2305109.1"/>
    </source>
</evidence>
<reference evidence="17" key="1">
    <citation type="submission" date="2021-01" db="EMBL/GenBank/DDBJ databases">
        <authorList>
            <person name="Corre E."/>
            <person name="Pelletier E."/>
            <person name="Niang G."/>
            <person name="Scheremetjew M."/>
            <person name="Finn R."/>
            <person name="Kale V."/>
            <person name="Holt S."/>
            <person name="Cochrane G."/>
            <person name="Meng A."/>
            <person name="Brown T."/>
            <person name="Cohen L."/>
        </authorList>
    </citation>
    <scope>NUCLEOTIDE SEQUENCE</scope>
    <source>
        <strain evidence="17">SoJaBio B1-5/56/2</strain>
    </source>
</reference>
<dbReference type="PRINTS" id="PR00369">
    <property type="entry name" value="FLAVODOXIN"/>
</dbReference>
<keyword evidence="9 14" id="KW-1133">Transmembrane helix</keyword>
<dbReference type="Gene3D" id="2.40.30.10">
    <property type="entry name" value="Translation factors"/>
    <property type="match status" value="1"/>
</dbReference>
<keyword evidence="5 14" id="KW-0812">Transmembrane</keyword>
<dbReference type="SUPFAM" id="SSF63380">
    <property type="entry name" value="Riboflavin synthase domain-like"/>
    <property type="match status" value="1"/>
</dbReference>
<dbReference type="PIRSF" id="PIRSF000208">
    <property type="entry name" value="P450R"/>
    <property type="match status" value="1"/>
</dbReference>
<feature type="domain" description="Flavodoxin-like" evidence="15">
    <location>
        <begin position="68"/>
        <end position="210"/>
    </location>
</feature>
<dbReference type="PANTHER" id="PTHR19384">
    <property type="entry name" value="NITRIC OXIDE SYNTHASE-RELATED"/>
    <property type="match status" value="1"/>
</dbReference>
<evidence type="ECO:0000256" key="3">
    <source>
        <dbReference type="ARBA" id="ARBA00022630"/>
    </source>
</evidence>
<sequence length="679" mass="77258">MSDQGEQMDFDLMTIISTFFVIATLYALFKRFTSPSSSPPPSSSRDVKLSGSEKAEVEDEDEGNKKPLKIFYGSQTGTAEDFANTLSDEGMAYGFAPEVIDLEEFDMDDMIDTELALFCMATYGEGEPTDNARNFWTWMKEEEHEDDTLANMKFSVFGLGNKTYEHYNLMGKETDKLLAKMGAERMFELGLGDDDASLEEDFEKWKRDLWSSVCNAAGMEMIEPLNIKKQRRYEMTTYDRIPEKVTSHHFQTDFKSETEGSYLVPTKPLLSANHKSYKMYDAKNPYLGKVITHRELHSPNSDRSCLHIEIELIKNSYLRYQPGDHLGVFAENDAEIVNYVAQRLGADLDAVVKLSPAGKSKATPLGPFTVRRALTSFADLTAKPRQSYLREIAQYCEDDEEKARLLLLGDASNDNSVAQYQHYIIKDYRSIVDILVEFPSLCPPLDIFLELTPRLDPRFYSISSARDDKPLVVSLTAVVSTANKKGGLKGLYTGVCTGWLAKLQNRVDDVVVPCFMRKSEFKLPKDPSIPIIMVGPGTGIAPFRGFLQWRKHNRDNLGDAVLFFGCRSAKLDYLYGDELQAAVDEGYLTTLITAFSRDQSEKIYVQHRLMEHAEMIYNQYLKKGAIIYICGDATYMAKDVNTCFKQMLMKYEAVEEARAEEMLSEMRKNHRYQEDVWHS</sequence>
<dbReference type="Gene3D" id="3.40.50.80">
    <property type="entry name" value="Nucleotide-binding domain of ferredoxin-NADP reductase (FNR) module"/>
    <property type="match status" value="1"/>
</dbReference>
<keyword evidence="7" id="KW-0274">FAD</keyword>
<dbReference type="SUPFAM" id="SSF52343">
    <property type="entry name" value="Ferredoxin reductase-like, C-terminal NADP-linked domain"/>
    <property type="match status" value="1"/>
</dbReference>
<proteinExistence type="inferred from homology"/>
<feature type="compositionally biased region" description="Basic and acidic residues" evidence="13">
    <location>
        <begin position="45"/>
        <end position="55"/>
    </location>
</feature>
<name>A0A7S4KTH0_9EUKA</name>
<dbReference type="InterPro" id="IPR003097">
    <property type="entry name" value="CysJ-like_FAD-binding"/>
</dbReference>
<dbReference type="InterPro" id="IPR017938">
    <property type="entry name" value="Riboflavin_synthase-like_b-brl"/>
</dbReference>
<keyword evidence="11 12" id="KW-0472">Membrane</keyword>
<dbReference type="AlphaFoldDB" id="A0A7S4KTH0"/>
<comment type="similarity">
    <text evidence="12">In the C-terminal section; belongs to the flavoprotein pyridine nucleotide cytochrome reductase family.</text>
</comment>
<dbReference type="Pfam" id="PF00258">
    <property type="entry name" value="Flavodoxin_1"/>
    <property type="match status" value="1"/>
</dbReference>
<keyword evidence="6 12" id="KW-0256">Endoplasmic reticulum</keyword>
<dbReference type="InterPro" id="IPR017927">
    <property type="entry name" value="FAD-bd_FR_type"/>
</dbReference>
<evidence type="ECO:0000256" key="2">
    <source>
        <dbReference type="ARBA" id="ARBA00001974"/>
    </source>
</evidence>
<feature type="transmembrane region" description="Helical" evidence="14">
    <location>
        <begin position="12"/>
        <end position="29"/>
    </location>
</feature>
<dbReference type="SUPFAM" id="SSF52218">
    <property type="entry name" value="Flavoproteins"/>
    <property type="match status" value="1"/>
</dbReference>
<keyword evidence="10 12" id="KW-0560">Oxidoreductase</keyword>
<dbReference type="InterPro" id="IPR008254">
    <property type="entry name" value="Flavodoxin/NO_synth"/>
</dbReference>
<evidence type="ECO:0000256" key="1">
    <source>
        <dbReference type="ARBA" id="ARBA00001917"/>
    </source>
</evidence>
<evidence type="ECO:0000256" key="4">
    <source>
        <dbReference type="ARBA" id="ARBA00022643"/>
    </source>
</evidence>
<comment type="cofactor">
    <cofactor evidence="2">
        <name>FAD</name>
        <dbReference type="ChEBI" id="CHEBI:57692"/>
    </cofactor>
</comment>
<keyword evidence="4" id="KW-0288">FMN</keyword>
<protein>
    <recommendedName>
        <fullName evidence="12">NADPH--cytochrome P450 reductase</fullName>
        <ecNumber evidence="12">1.6.2.4</ecNumber>
    </recommendedName>
</protein>
<evidence type="ECO:0000256" key="8">
    <source>
        <dbReference type="ARBA" id="ARBA00022857"/>
    </source>
</evidence>
<evidence type="ECO:0000256" key="6">
    <source>
        <dbReference type="ARBA" id="ARBA00022824"/>
    </source>
</evidence>
<dbReference type="InterPro" id="IPR001433">
    <property type="entry name" value="OxRdtase_FAD/NAD-bd"/>
</dbReference>
<dbReference type="PROSITE" id="PS51384">
    <property type="entry name" value="FAD_FR"/>
    <property type="match status" value="1"/>
</dbReference>
<dbReference type="InterPro" id="IPR001709">
    <property type="entry name" value="Flavoprot_Pyr_Nucl_cyt_Rdtase"/>
</dbReference>
<dbReference type="FunFam" id="3.40.50.80:FF:000001">
    <property type="entry name" value="NADPH--cytochrome P450 reductase 1"/>
    <property type="match status" value="1"/>
</dbReference>
<evidence type="ECO:0000259" key="15">
    <source>
        <dbReference type="PROSITE" id="PS50902"/>
    </source>
</evidence>
<evidence type="ECO:0000256" key="10">
    <source>
        <dbReference type="ARBA" id="ARBA00023002"/>
    </source>
</evidence>
<gene>
    <name evidence="17" type="ORF">NAES01612_LOCUS11177</name>
</gene>
<evidence type="ECO:0000256" key="9">
    <source>
        <dbReference type="ARBA" id="ARBA00022989"/>
    </source>
</evidence>
<dbReference type="PROSITE" id="PS50902">
    <property type="entry name" value="FLAVODOXIN_LIKE"/>
    <property type="match status" value="1"/>
</dbReference>
<evidence type="ECO:0000256" key="7">
    <source>
        <dbReference type="ARBA" id="ARBA00022827"/>
    </source>
</evidence>
<keyword evidence="8 12" id="KW-0521">NADP</keyword>
<organism evidence="17">
    <name type="scientific">Paramoeba aestuarina</name>
    <dbReference type="NCBI Taxonomy" id="180227"/>
    <lineage>
        <taxon>Eukaryota</taxon>
        <taxon>Amoebozoa</taxon>
        <taxon>Discosea</taxon>
        <taxon>Flabellinia</taxon>
        <taxon>Dactylopodida</taxon>
        <taxon>Paramoebidae</taxon>
        <taxon>Paramoeba</taxon>
    </lineage>
</organism>
<dbReference type="GO" id="GO:0003958">
    <property type="term" value="F:NADPH-hemoprotein reductase activity"/>
    <property type="evidence" value="ECO:0007669"/>
    <property type="project" value="UniProtKB-EC"/>
</dbReference>
<evidence type="ECO:0000256" key="13">
    <source>
        <dbReference type="SAM" id="MobiDB-lite"/>
    </source>
</evidence>
<dbReference type="InterPro" id="IPR023173">
    <property type="entry name" value="NADPH_Cyt_P450_Rdtase_alpha"/>
</dbReference>
<dbReference type="Pfam" id="PF00667">
    <property type="entry name" value="FAD_binding_1"/>
    <property type="match status" value="1"/>
</dbReference>
<dbReference type="GO" id="GO:0005789">
    <property type="term" value="C:endoplasmic reticulum membrane"/>
    <property type="evidence" value="ECO:0007669"/>
    <property type="project" value="UniProtKB-SubCell"/>
</dbReference>
<feature type="region of interest" description="Disordered" evidence="13">
    <location>
        <begin position="33"/>
        <end position="63"/>
    </location>
</feature>
<dbReference type="InterPro" id="IPR023208">
    <property type="entry name" value="P450R"/>
</dbReference>
<dbReference type="GO" id="GO:0050660">
    <property type="term" value="F:flavin adenine dinucleotide binding"/>
    <property type="evidence" value="ECO:0007669"/>
    <property type="project" value="TreeGrafter"/>
</dbReference>
<comment type="subcellular location">
    <subcellularLocation>
        <location evidence="12">Endoplasmic reticulum membrane</location>
    </subcellularLocation>
</comment>
<keyword evidence="3" id="KW-0285">Flavoprotein</keyword>
<comment type="function">
    <text evidence="12">This enzyme is required for electron transfer from NADP to cytochrome P450.</text>
</comment>
<dbReference type="PRINTS" id="PR00371">
    <property type="entry name" value="FPNCR"/>
</dbReference>
<dbReference type="Gene3D" id="3.40.50.360">
    <property type="match status" value="1"/>
</dbReference>